<dbReference type="NCBIfam" id="TIGR03696">
    <property type="entry name" value="Rhs_assc_core"/>
    <property type="match status" value="1"/>
</dbReference>
<feature type="compositionally biased region" description="Gly residues" evidence="2">
    <location>
        <begin position="124"/>
        <end position="141"/>
    </location>
</feature>
<feature type="compositionally biased region" description="Polar residues" evidence="2">
    <location>
        <begin position="570"/>
        <end position="594"/>
    </location>
</feature>
<protein>
    <submittedName>
        <fullName evidence="5">RHS repeat protein</fullName>
    </submittedName>
</protein>
<feature type="compositionally biased region" description="Gly residues" evidence="2">
    <location>
        <begin position="343"/>
        <end position="365"/>
    </location>
</feature>
<feature type="signal peptide" evidence="3">
    <location>
        <begin position="1"/>
        <end position="30"/>
    </location>
</feature>
<dbReference type="InterPro" id="IPR006530">
    <property type="entry name" value="YD"/>
</dbReference>
<reference evidence="5" key="1">
    <citation type="submission" date="2021-03" db="EMBL/GenBank/DDBJ databases">
        <title>Ottowia sp. 27C isolated from the cloaca of a Giant Asian pond turtle (Heosemys grandis).</title>
        <authorList>
            <person name="Spergser J."/>
            <person name="Busse H.-J."/>
        </authorList>
    </citation>
    <scope>NUCLEOTIDE SEQUENCE</scope>
    <source>
        <strain evidence="5">27C</strain>
    </source>
</reference>
<feature type="region of interest" description="Disordered" evidence="2">
    <location>
        <begin position="254"/>
        <end position="278"/>
    </location>
</feature>
<evidence type="ECO:0000256" key="1">
    <source>
        <dbReference type="ARBA" id="ARBA00022737"/>
    </source>
</evidence>
<name>A0A975H4J3_9BURK</name>
<dbReference type="PANTHER" id="PTHR32305">
    <property type="match status" value="1"/>
</dbReference>
<evidence type="ECO:0000313" key="6">
    <source>
        <dbReference type="Proteomes" id="UP000663903"/>
    </source>
</evidence>
<proteinExistence type="predicted"/>
<feature type="compositionally biased region" description="Low complexity" evidence="2">
    <location>
        <begin position="255"/>
        <end position="275"/>
    </location>
</feature>
<feature type="domain" description="Teneurin-like YD-shell" evidence="4">
    <location>
        <begin position="1253"/>
        <end position="1330"/>
    </location>
</feature>
<dbReference type="PANTHER" id="PTHR32305:SF15">
    <property type="entry name" value="PROTEIN RHSA-RELATED"/>
    <property type="match status" value="1"/>
</dbReference>
<accession>A0A975H4J3</accession>
<organism evidence="5 6">
    <name type="scientific">Ottowia testudinis</name>
    <dbReference type="NCBI Taxonomy" id="2816950"/>
    <lineage>
        <taxon>Bacteria</taxon>
        <taxon>Pseudomonadati</taxon>
        <taxon>Pseudomonadota</taxon>
        <taxon>Betaproteobacteria</taxon>
        <taxon>Burkholderiales</taxon>
        <taxon>Comamonadaceae</taxon>
        <taxon>Ottowia</taxon>
    </lineage>
</organism>
<dbReference type="RefSeq" id="WP_208010280.1">
    <property type="nucleotide sequence ID" value="NZ_CP071796.1"/>
</dbReference>
<dbReference type="NCBIfam" id="TIGR01643">
    <property type="entry name" value="YD_repeat_2x"/>
    <property type="match status" value="9"/>
</dbReference>
<evidence type="ECO:0000256" key="2">
    <source>
        <dbReference type="SAM" id="MobiDB-lite"/>
    </source>
</evidence>
<dbReference type="KEGG" id="otd:J1M35_05690"/>
<dbReference type="InterPro" id="IPR031325">
    <property type="entry name" value="RHS_repeat"/>
</dbReference>
<feature type="domain" description="Teneurin-like YD-shell" evidence="4">
    <location>
        <begin position="584"/>
        <end position="750"/>
    </location>
</feature>
<feature type="region of interest" description="Disordered" evidence="2">
    <location>
        <begin position="335"/>
        <end position="379"/>
    </location>
</feature>
<dbReference type="InterPro" id="IPR050708">
    <property type="entry name" value="T6SS_VgrG/RHS"/>
</dbReference>
<dbReference type="EMBL" id="CP071796">
    <property type="protein sequence ID" value="QTD46381.1"/>
    <property type="molecule type" value="Genomic_DNA"/>
</dbReference>
<sequence>MKKIVSRQYTPWFGMVLLCLCLAHIPAALAQESTRLISLPNQDYTESTDDLVVKVLGGEVKINRTWTWGRWYLNDRWADLVMLPDPMGGVFAINRADRIYTRLGSSTGSPAGASSGSNTSTTTGGTGGAGSANGGGGGSGVSSGDKCPGGIDSDSIKVGSIYTFDENNYIRAVESGWQWYDRLGNTIDYDATGRMLRWTNPAGIRTTLVRDGQGRITGVQDHQGQQVITVQYAGGQPTRVSDNNGRSVSYEWNMPAAGTPDGSAAPDAGAPKATPMTSPNGTLGLALLTRVKDSRGGVWAYTYTGAGYIQSRTDPEGGKIELAYLTQPVRKASAVSASSSGSGSAGAGSGGPGGNGGTGGSGGFSNGQSPCGSNTGSTKITIPPAIRVSSFKDEVGAVTNYRVEYDRVKREYHINIQLPNGATQYLRFDIQGRRLQNTLDGMDLMVVSRDSGTQERITDARGQVTTIQFDSAIARRPIKIIHPDGSSETNTYEPIYNRKTRHVNALGVVSTWTHDAQGNVTTWVEAAGKPEQRTTRYTYDPHGQMLSRTRGAGDGQGADAITERFEYDPQGNQTKATNGAGQSTTRTYNPQGLPLTETNPLGQTTSHTYDAHGNLTQATNALNQVTQTGYDGRGRLIGITSPMGRTYSATYDKAGQLTSVKDPLGHTTTLSYTPLGLPKELKQPSGATYSATYTNQGRISQLTDPAGNTTQYRYGAKGDPLAGLQTATIYPTYQETYGYNQRDIRTKVVQAIGTTDNPTHLEGYDALGQRVSSTNPLGHGTQYQWDALGRLTQVTDALGGTTKQSWDAHDNLVTVQDAKGNTHQFAYDKAGRQTKETRPLRGAIQTAYDAAGRLTQRTDAGGNTTAYTWDAGGNLTQKQTKFAGGQTDETTVFSYNPDGELTAYDQKSGQGQLISSAQYTLDALGRRTNTQQTITKTDGNGTLSHNLGQSFNPDGQLSSQSWPDGSQQSFAYDKGLLKQITLPNQSQIGIGSYAWRFPTQITSPGASISQTPDALQRFASISIQGSGNASLLSRRYQYDRAGNITLIDTDQGASSYSYDNLQRLTQAMPDQRLQTKGLPQEQYSYDAVGNRTSSAHQPGAWRHNADNQLIDYPRAIQPGPSSPIDQTAISYTPQGHAEQETGSNWQRTYRYNAAERLSQISTNTSGGPSASVSYRYDPFGRRIAKTVGQSTSSTTTYYLNGDSALMAEANDEGKLTKAYGFNPNTQAEELDLWSTDPVWQAELNGKTNLSEASYHYIATDHLGTPMLATNQQGAKTWRSYQEAFGQTYTENSGLELNLRFPGQYYDQETNLHQNYFRDYSPQRGRYIQGDPIGLWGGGNLFNYGYLNPIYVIDPYGLFGWADMPTLPQGLVDFSAGFGDNLSFGLTRGIRKRYGWGDGSVNYCSDFYRGGNSAGQLYGFMLGTGGASQALIRGVRGTTTISRWGRPGLQSGDWVMEGRTSFLNYFFSFKWQPGLTNKFASPGQGGVFLDIAVNDLRYAPGFWKGLFFGQKIYAPGSGGVPAWIFDLAKYSAYTAGKVVTGGECGC</sequence>
<dbReference type="InterPro" id="IPR022385">
    <property type="entry name" value="Rhs_assc_core"/>
</dbReference>
<dbReference type="Proteomes" id="UP000663903">
    <property type="component" value="Chromosome"/>
</dbReference>
<feature type="region of interest" description="Disordered" evidence="2">
    <location>
        <begin position="106"/>
        <end position="147"/>
    </location>
</feature>
<feature type="chain" id="PRO_5037126639" evidence="3">
    <location>
        <begin position="31"/>
        <end position="1545"/>
    </location>
</feature>
<feature type="compositionally biased region" description="Low complexity" evidence="2">
    <location>
        <begin position="106"/>
        <end position="123"/>
    </location>
</feature>
<gene>
    <name evidence="5" type="ORF">J1M35_05690</name>
</gene>
<dbReference type="Pfam" id="PF05593">
    <property type="entry name" value="RHS_repeat"/>
    <property type="match status" value="4"/>
</dbReference>
<evidence type="ECO:0000256" key="3">
    <source>
        <dbReference type="SAM" id="SignalP"/>
    </source>
</evidence>
<feature type="region of interest" description="Disordered" evidence="2">
    <location>
        <begin position="569"/>
        <end position="594"/>
    </location>
</feature>
<feature type="region of interest" description="Disordered" evidence="2">
    <location>
        <begin position="933"/>
        <end position="964"/>
    </location>
</feature>
<dbReference type="InterPro" id="IPR056823">
    <property type="entry name" value="TEN-like_YD-shell"/>
</dbReference>
<evidence type="ECO:0000313" key="5">
    <source>
        <dbReference type="EMBL" id="QTD46381.1"/>
    </source>
</evidence>
<keyword evidence="3" id="KW-0732">Signal</keyword>
<dbReference type="Gene3D" id="2.180.10.10">
    <property type="entry name" value="RHS repeat-associated core"/>
    <property type="match status" value="4"/>
</dbReference>
<feature type="compositionally biased region" description="Polar residues" evidence="2">
    <location>
        <begin position="370"/>
        <end position="379"/>
    </location>
</feature>
<dbReference type="Pfam" id="PF25023">
    <property type="entry name" value="TEN_YD-shell"/>
    <property type="match status" value="2"/>
</dbReference>
<keyword evidence="6" id="KW-1185">Reference proteome</keyword>
<evidence type="ECO:0000259" key="4">
    <source>
        <dbReference type="Pfam" id="PF25023"/>
    </source>
</evidence>
<keyword evidence="1" id="KW-0677">Repeat</keyword>